<dbReference type="InterPro" id="IPR003657">
    <property type="entry name" value="WRKY_dom"/>
</dbReference>
<evidence type="ECO:0000256" key="4">
    <source>
        <dbReference type="ARBA" id="ARBA00023163"/>
    </source>
</evidence>
<dbReference type="Pfam" id="PF03106">
    <property type="entry name" value="WRKY"/>
    <property type="match status" value="1"/>
</dbReference>
<dbReference type="AlphaFoldDB" id="A0A2N9EUQ7"/>
<keyword evidence="3" id="KW-0238">DNA-binding</keyword>
<comment type="subcellular location">
    <subcellularLocation>
        <location evidence="1">Nucleus</location>
    </subcellularLocation>
</comment>
<evidence type="ECO:0000259" key="7">
    <source>
        <dbReference type="PROSITE" id="PS50811"/>
    </source>
</evidence>
<feature type="region of interest" description="Disordered" evidence="6">
    <location>
        <begin position="131"/>
        <end position="178"/>
    </location>
</feature>
<evidence type="ECO:0000256" key="5">
    <source>
        <dbReference type="ARBA" id="ARBA00023242"/>
    </source>
</evidence>
<dbReference type="InterPro" id="IPR044810">
    <property type="entry name" value="WRKY_plant"/>
</dbReference>
<keyword evidence="4" id="KW-0804">Transcription</keyword>
<feature type="compositionally biased region" description="Low complexity" evidence="6">
    <location>
        <begin position="154"/>
        <end position="163"/>
    </location>
</feature>
<gene>
    <name evidence="8" type="ORF">FSB_LOCUS6447</name>
</gene>
<dbReference type="SMART" id="SM00774">
    <property type="entry name" value="WRKY"/>
    <property type="match status" value="1"/>
</dbReference>
<accession>A0A2N9EUQ7</accession>
<dbReference type="SUPFAM" id="SSF118290">
    <property type="entry name" value="WRKY DNA-binding domain"/>
    <property type="match status" value="1"/>
</dbReference>
<name>A0A2N9EUQ7_FAGSY</name>
<dbReference type="GO" id="GO:0003700">
    <property type="term" value="F:DNA-binding transcription factor activity"/>
    <property type="evidence" value="ECO:0007669"/>
    <property type="project" value="InterPro"/>
</dbReference>
<dbReference type="PROSITE" id="PS50811">
    <property type="entry name" value="WRKY"/>
    <property type="match status" value="1"/>
</dbReference>
<evidence type="ECO:0000256" key="6">
    <source>
        <dbReference type="SAM" id="MobiDB-lite"/>
    </source>
</evidence>
<evidence type="ECO:0000256" key="1">
    <source>
        <dbReference type="ARBA" id="ARBA00004123"/>
    </source>
</evidence>
<dbReference type="GO" id="GO:0005634">
    <property type="term" value="C:nucleus"/>
    <property type="evidence" value="ECO:0007669"/>
    <property type="project" value="UniProtKB-SubCell"/>
</dbReference>
<reference evidence="8" key="1">
    <citation type="submission" date="2018-02" db="EMBL/GenBank/DDBJ databases">
        <authorList>
            <person name="Cohen D.B."/>
            <person name="Kent A.D."/>
        </authorList>
    </citation>
    <scope>NUCLEOTIDE SEQUENCE</scope>
</reference>
<evidence type="ECO:0000313" key="8">
    <source>
        <dbReference type="EMBL" id="SPC78565.1"/>
    </source>
</evidence>
<feature type="region of interest" description="Disordered" evidence="6">
    <location>
        <begin position="340"/>
        <end position="365"/>
    </location>
</feature>
<dbReference type="Gene3D" id="2.20.25.80">
    <property type="entry name" value="WRKY domain"/>
    <property type="match status" value="1"/>
</dbReference>
<dbReference type="GO" id="GO:0043565">
    <property type="term" value="F:sequence-specific DNA binding"/>
    <property type="evidence" value="ECO:0007669"/>
    <property type="project" value="InterPro"/>
</dbReference>
<proteinExistence type="predicted"/>
<keyword evidence="2" id="KW-0805">Transcription regulation</keyword>
<sequence length="365" mass="39818">MEETNPISLIQKGCKLARELEVNLPNLTDQPNMISKSCDEIIKVLGTAKERLYSTQYQDPISLTHMMFRQAQAQESQQAQIEGAGDLRGWLSSNFSQSMDILQTQFQAERSPFNTQELGSDVRNIAAGISRDHARSSRSIGGEVQVQPIDHVSDSGMGSSSSQRQRRRRDDGKRETLMVPAPRIGNTEIPPEDGYTWRKYGQKEILNSKFPRCTHQKLYQCPAKKLVQRVDDDPFTFEVTYRNSHICHMSSTAPSIPPPPSVAEMTHDMASQPPPCSSVPLSNWLSIDSLGGGGGGGGGGSSASGMVVVGGGAGPSTTRTGKELEYPVADLADAMFNSGSSSSNSMDFLFQSPEDNKWKPGDKQC</sequence>
<feature type="compositionally biased region" description="Basic and acidic residues" evidence="6">
    <location>
        <begin position="354"/>
        <end position="365"/>
    </location>
</feature>
<dbReference type="PANTHER" id="PTHR31282">
    <property type="entry name" value="WRKY TRANSCRIPTION FACTOR 21-RELATED"/>
    <property type="match status" value="1"/>
</dbReference>
<feature type="domain" description="WRKY" evidence="7">
    <location>
        <begin position="192"/>
        <end position="245"/>
    </location>
</feature>
<dbReference type="InterPro" id="IPR036576">
    <property type="entry name" value="WRKY_dom_sf"/>
</dbReference>
<organism evidence="8">
    <name type="scientific">Fagus sylvatica</name>
    <name type="common">Beechnut</name>
    <dbReference type="NCBI Taxonomy" id="28930"/>
    <lineage>
        <taxon>Eukaryota</taxon>
        <taxon>Viridiplantae</taxon>
        <taxon>Streptophyta</taxon>
        <taxon>Embryophyta</taxon>
        <taxon>Tracheophyta</taxon>
        <taxon>Spermatophyta</taxon>
        <taxon>Magnoliopsida</taxon>
        <taxon>eudicotyledons</taxon>
        <taxon>Gunneridae</taxon>
        <taxon>Pentapetalae</taxon>
        <taxon>rosids</taxon>
        <taxon>fabids</taxon>
        <taxon>Fagales</taxon>
        <taxon>Fagaceae</taxon>
        <taxon>Fagus</taxon>
    </lineage>
</organism>
<keyword evidence="5" id="KW-0539">Nucleus</keyword>
<evidence type="ECO:0000256" key="2">
    <source>
        <dbReference type="ARBA" id="ARBA00023015"/>
    </source>
</evidence>
<protein>
    <recommendedName>
        <fullName evidence="7">WRKY domain-containing protein</fullName>
    </recommendedName>
</protein>
<evidence type="ECO:0000256" key="3">
    <source>
        <dbReference type="ARBA" id="ARBA00023125"/>
    </source>
</evidence>
<dbReference type="EMBL" id="OIVN01000336">
    <property type="protein sequence ID" value="SPC78565.1"/>
    <property type="molecule type" value="Genomic_DNA"/>
</dbReference>